<dbReference type="EMBL" id="RCVZ01000003">
    <property type="protein sequence ID" value="RLQ96620.1"/>
    <property type="molecule type" value="Genomic_DNA"/>
</dbReference>
<keyword evidence="3" id="KW-0472">Membrane</keyword>
<proteinExistence type="predicted"/>
<name>A0A3L7K1F2_9BACI</name>
<gene>
    <name evidence="5" type="ORF">D9X91_05810</name>
</gene>
<dbReference type="SUPFAM" id="SSF101898">
    <property type="entry name" value="NHL repeat"/>
    <property type="match status" value="1"/>
</dbReference>
<feature type="chain" id="PRO_5039695037" evidence="4">
    <location>
        <begin position="22"/>
        <end position="673"/>
    </location>
</feature>
<keyword evidence="6" id="KW-1185">Reference proteome</keyword>
<dbReference type="PANTHER" id="PTHR24104">
    <property type="entry name" value="E3 UBIQUITIN-PROTEIN LIGASE NHLRC1-RELATED"/>
    <property type="match status" value="1"/>
</dbReference>
<feature type="transmembrane region" description="Helical" evidence="3">
    <location>
        <begin position="427"/>
        <end position="444"/>
    </location>
</feature>
<feature type="transmembrane region" description="Helical" evidence="3">
    <location>
        <begin position="634"/>
        <end position="655"/>
    </location>
</feature>
<feature type="repeat" description="NHL" evidence="2">
    <location>
        <begin position="313"/>
        <end position="343"/>
    </location>
</feature>
<evidence type="ECO:0000313" key="5">
    <source>
        <dbReference type="EMBL" id="RLQ96620.1"/>
    </source>
</evidence>
<dbReference type="Proteomes" id="UP000276770">
    <property type="component" value="Unassembled WGS sequence"/>
</dbReference>
<dbReference type="Gene3D" id="1.25.40.10">
    <property type="entry name" value="Tetratricopeptide repeat domain"/>
    <property type="match status" value="1"/>
</dbReference>
<feature type="repeat" description="NHL" evidence="2">
    <location>
        <begin position="97"/>
        <end position="131"/>
    </location>
</feature>
<keyword evidence="4" id="KW-0732">Signal</keyword>
<evidence type="ECO:0000256" key="2">
    <source>
        <dbReference type="PROSITE-ProRule" id="PRU00504"/>
    </source>
</evidence>
<dbReference type="InterPro" id="IPR050952">
    <property type="entry name" value="TRIM-NHL_E3_ligases"/>
</dbReference>
<sequence length="673" mass="75985">MQKIILGILCMIAMVVFPLQASAEGSVPYDTETLSADGSQIKTQTAYKPLGQLLPDEEMTNPEDIFIDSKGLIYIADSGTKKIIVANEDNEVVEEVGKGVLKDPTGVYVDEHGDIYVADYEKEKIFRFSPDGKLEKTIGKPKSPLFGSKSSFKPQKVGVDRRGNIYIISEGSTNGIIQLSGTGTFLGYYGVNNTEVSFKSVLENLLTTEGQKAKMFRKTPPAPGNIAIDQQGLIYSVTQGTKNEVIKKLNVAGQNMLPDDISDESSMEDVTVDQNGNIFAVSSKAKIYEFDSFGNLLFVFGGEDDGSNRLGLFKQPSGIAVDNLGRLYIADKERGMIQVFDTTSFTNKVHEGIALYKDGLYVKSQKYWKEVLQLNSSFGLAHTAMGKAYYKQQDYPSALDEFEFANDIQGYSDAYWEIRHEWMQKNLGTVLLLILGFIIIYYVLKYLDKKKKVLAVPRAKWNKVKKVRLIKELFFLFSFFKKPVDSFYYLKRKKYASILSASILYLVLIIEYLVSRFQTGLIFSSIGQQDVSLFGELLKLIIPLALFIIINYLVSTINDGEGRLKDIYIGTIYALAPYIVFILPITFLTNILTLNEAFIYIFSIRIVYAWCLVILFIMVMEIHNYVFSETVRNFLFTIFGMVIMILVVFIVFVLVDQVYDFVYSVIKEAVLRV</sequence>
<keyword evidence="3" id="KW-0812">Transmembrane</keyword>
<evidence type="ECO:0000256" key="4">
    <source>
        <dbReference type="SAM" id="SignalP"/>
    </source>
</evidence>
<evidence type="ECO:0000256" key="1">
    <source>
        <dbReference type="ARBA" id="ARBA00022737"/>
    </source>
</evidence>
<protein>
    <submittedName>
        <fullName evidence="5">Uncharacterized protein</fullName>
    </submittedName>
</protein>
<dbReference type="Pfam" id="PF01436">
    <property type="entry name" value="NHL"/>
    <property type="match status" value="1"/>
</dbReference>
<keyword evidence="3" id="KW-1133">Transmembrane helix</keyword>
<keyword evidence="1" id="KW-0677">Repeat</keyword>
<reference evidence="5 6" key="1">
    <citation type="submission" date="2018-10" db="EMBL/GenBank/DDBJ databases">
        <title>Falsibacillus sp. genome draft.</title>
        <authorList>
            <person name="Shi S."/>
        </authorList>
    </citation>
    <scope>NUCLEOTIDE SEQUENCE [LARGE SCALE GENOMIC DNA]</scope>
    <source>
        <strain evidence="5 6">GY 10110</strain>
    </source>
</reference>
<feature type="transmembrane region" description="Helical" evidence="3">
    <location>
        <begin position="598"/>
        <end position="622"/>
    </location>
</feature>
<dbReference type="Gene3D" id="2.120.10.30">
    <property type="entry name" value="TolB, C-terminal domain"/>
    <property type="match status" value="1"/>
</dbReference>
<dbReference type="OrthoDB" id="9799230at2"/>
<feature type="transmembrane region" description="Helical" evidence="3">
    <location>
        <begin position="534"/>
        <end position="555"/>
    </location>
</feature>
<dbReference type="GO" id="GO:0008270">
    <property type="term" value="F:zinc ion binding"/>
    <property type="evidence" value="ECO:0007669"/>
    <property type="project" value="UniProtKB-KW"/>
</dbReference>
<dbReference type="SUPFAM" id="SSF48452">
    <property type="entry name" value="TPR-like"/>
    <property type="match status" value="1"/>
</dbReference>
<accession>A0A3L7K1F2</accession>
<evidence type="ECO:0000313" key="6">
    <source>
        <dbReference type="Proteomes" id="UP000276770"/>
    </source>
</evidence>
<dbReference type="InterPro" id="IPR011042">
    <property type="entry name" value="6-blade_b-propeller_TolB-like"/>
</dbReference>
<dbReference type="PANTHER" id="PTHR24104:SF25">
    <property type="entry name" value="PROTEIN LIN-41"/>
    <property type="match status" value="1"/>
</dbReference>
<dbReference type="RefSeq" id="WP_121679641.1">
    <property type="nucleotide sequence ID" value="NZ_RCVZ01000003.1"/>
</dbReference>
<comment type="caution">
    <text evidence="5">The sequence shown here is derived from an EMBL/GenBank/DDBJ whole genome shotgun (WGS) entry which is preliminary data.</text>
</comment>
<dbReference type="InterPro" id="IPR001258">
    <property type="entry name" value="NHL_repeat"/>
</dbReference>
<dbReference type="CDD" id="cd05819">
    <property type="entry name" value="NHL"/>
    <property type="match status" value="1"/>
</dbReference>
<dbReference type="Gene3D" id="2.40.10.500">
    <property type="match status" value="1"/>
</dbReference>
<organism evidence="5 6">
    <name type="scientific">Falsibacillus albus</name>
    <dbReference type="NCBI Taxonomy" id="2478915"/>
    <lineage>
        <taxon>Bacteria</taxon>
        <taxon>Bacillati</taxon>
        <taxon>Bacillota</taxon>
        <taxon>Bacilli</taxon>
        <taxon>Bacillales</taxon>
        <taxon>Bacillaceae</taxon>
        <taxon>Falsibacillus</taxon>
    </lineage>
</organism>
<evidence type="ECO:0000256" key="3">
    <source>
        <dbReference type="SAM" id="Phobius"/>
    </source>
</evidence>
<feature type="transmembrane region" description="Helical" evidence="3">
    <location>
        <begin position="495"/>
        <end position="514"/>
    </location>
</feature>
<dbReference type="InterPro" id="IPR011990">
    <property type="entry name" value="TPR-like_helical_dom_sf"/>
</dbReference>
<feature type="signal peptide" evidence="4">
    <location>
        <begin position="1"/>
        <end position="21"/>
    </location>
</feature>
<dbReference type="PROSITE" id="PS51125">
    <property type="entry name" value="NHL"/>
    <property type="match status" value="2"/>
</dbReference>
<feature type="transmembrane region" description="Helical" evidence="3">
    <location>
        <begin position="567"/>
        <end position="592"/>
    </location>
</feature>
<dbReference type="AlphaFoldDB" id="A0A3L7K1F2"/>